<comment type="caution">
    <text evidence="3">The sequence shown here is derived from an EMBL/GenBank/DDBJ whole genome shotgun (WGS) entry which is preliminary data.</text>
</comment>
<organism evidence="3 4">
    <name type="scientific">Batrachochytrium salamandrivorans</name>
    <dbReference type="NCBI Taxonomy" id="1357716"/>
    <lineage>
        <taxon>Eukaryota</taxon>
        <taxon>Fungi</taxon>
        <taxon>Fungi incertae sedis</taxon>
        <taxon>Chytridiomycota</taxon>
        <taxon>Chytridiomycota incertae sedis</taxon>
        <taxon>Chytridiomycetes</taxon>
        <taxon>Rhizophydiales</taxon>
        <taxon>Rhizophydiales incertae sedis</taxon>
        <taxon>Batrachochytrium</taxon>
    </lineage>
</organism>
<reference evidence="3 4" key="1">
    <citation type="submission" date="2021-02" db="EMBL/GenBank/DDBJ databases">
        <title>Variation within the Batrachochytrium salamandrivorans European outbreak.</title>
        <authorList>
            <person name="Kelly M."/>
            <person name="Pasmans F."/>
            <person name="Shea T.P."/>
            <person name="Munoz J.F."/>
            <person name="Carranza S."/>
            <person name="Cuomo C.A."/>
            <person name="Martel A."/>
        </authorList>
    </citation>
    <scope>NUCLEOTIDE SEQUENCE [LARGE SCALE GENOMIC DNA]</scope>
    <source>
        <strain evidence="3 4">AMFP18/2</strain>
    </source>
</reference>
<dbReference type="EMBL" id="JAFCIX010000028">
    <property type="protein sequence ID" value="KAH6600679.1"/>
    <property type="molecule type" value="Genomic_DNA"/>
</dbReference>
<accession>A0ABQ8FME6</accession>
<proteinExistence type="predicted"/>
<evidence type="ECO:0000256" key="2">
    <source>
        <dbReference type="SAM" id="SignalP"/>
    </source>
</evidence>
<feature type="signal peptide" evidence="2">
    <location>
        <begin position="1"/>
        <end position="18"/>
    </location>
</feature>
<gene>
    <name evidence="3" type="ORF">BASA50_002063</name>
</gene>
<evidence type="ECO:0000313" key="4">
    <source>
        <dbReference type="Proteomes" id="UP001648503"/>
    </source>
</evidence>
<keyword evidence="4" id="KW-1185">Reference proteome</keyword>
<feature type="chain" id="PRO_5046538145" evidence="2">
    <location>
        <begin position="19"/>
        <end position="358"/>
    </location>
</feature>
<feature type="region of interest" description="Disordered" evidence="1">
    <location>
        <begin position="317"/>
        <end position="358"/>
    </location>
</feature>
<dbReference type="Proteomes" id="UP001648503">
    <property type="component" value="Unassembled WGS sequence"/>
</dbReference>
<feature type="compositionally biased region" description="Low complexity" evidence="1">
    <location>
        <begin position="53"/>
        <end position="73"/>
    </location>
</feature>
<sequence>MRVGVGVILSVLSSSVLAAVIPTYDDHGLLLARRTVNTETKVVLWKRNNEKQTGPGPSSSGSGANAGASTSNGKINPDNSGINDELRKLGHLGYYLDRLYKSYYKTGRSLMRRIAHKRDKKIIKNAIKKVAGAIEGEQAKQIIVVIEKMLTTALVSARTTLELFNNKAKTPLFVVSIPKGKDKKTVTKEMVEIQNLAKKEVKDHIKILTGIIASTTKSPQYLKSKLDMISRKVGDMCTMFKNLYHKNYKDLISKVEPTNNEKNIQLIEEFLSELIKYRSAFYAIIDYINEERRSNRLKLKKTIPTKTPALATRVRKRLGMKTKPSTDETPDQEPSDQEPSGQEPSVQGVGQLVNGVFG</sequence>
<evidence type="ECO:0000313" key="3">
    <source>
        <dbReference type="EMBL" id="KAH6600679.1"/>
    </source>
</evidence>
<feature type="region of interest" description="Disordered" evidence="1">
    <location>
        <begin position="45"/>
        <end position="80"/>
    </location>
</feature>
<protein>
    <submittedName>
        <fullName evidence="3">Uncharacterized protein</fullName>
    </submittedName>
</protein>
<keyword evidence="2" id="KW-0732">Signal</keyword>
<evidence type="ECO:0000256" key="1">
    <source>
        <dbReference type="SAM" id="MobiDB-lite"/>
    </source>
</evidence>
<name>A0ABQ8FME6_9FUNG</name>